<feature type="compositionally biased region" description="Polar residues" evidence="1">
    <location>
        <begin position="1177"/>
        <end position="1198"/>
    </location>
</feature>
<feature type="region of interest" description="Disordered" evidence="1">
    <location>
        <begin position="1167"/>
        <end position="1210"/>
    </location>
</feature>
<reference evidence="2" key="1">
    <citation type="submission" date="2024-03" db="EMBL/GenBank/DDBJ databases">
        <authorList>
            <consortium name="ELIXIR-Norway"/>
            <consortium name="Elixir Norway"/>
        </authorList>
    </citation>
    <scope>NUCLEOTIDE SEQUENCE</scope>
</reference>
<feature type="region of interest" description="Disordered" evidence="1">
    <location>
        <begin position="343"/>
        <end position="367"/>
    </location>
</feature>
<feature type="compositionally biased region" description="Low complexity" evidence="1">
    <location>
        <begin position="672"/>
        <end position="685"/>
    </location>
</feature>
<feature type="region of interest" description="Disordered" evidence="1">
    <location>
        <begin position="584"/>
        <end position="786"/>
    </location>
</feature>
<sequence>MQPQIPPHIEAQDKDSRALEEPYVPSTQEPQHEDIQPTYLEEEHDTPIIEEGTSDPIQGLDKLVEDDDVTPPIEVRTEHGVEREDVEPSFQEVPRSLDLPATHAVETTQANVGMETLQGGEDVVEEEESKIEAPITEPQIPPQIEAQDKESPTLEEPYVPSTQEPQHEDIQPTYLQEQQGTPIIKERTSHPIQGLDKLVEDDDVNGPTEVPTQHGVEHEDVEPSFEDLPRSLDLPATHAVETNQRDVGVEALQGGEDVVEEEESKIEDAITEPQIPSQTKARDEKVSVLEEPYVPSIEQREHEDVQPTYLKEHQDTPIIEEGSSDAIQGLDKLVENDDVNAPIEVPTEHGVEHKDVEPSIEEVPRSLDLPATHAVETTQGDVGVEALQAGQDVVEEEESKIEAAITEPKIPPQIEAQDKKSPTLEEPYVPSTQEPQHEDVQPTYFEEEQDTPIIDERTSDPIQELDKLVEDDVVNVPIEVPTEHGVEREDVEPNIEEVPRSLDLPATHAVETTQGDVGVEALQGGEDVVEEEESKIEAPITEPQIPPHIEARDEEVSRLVEPYVPSTQEPQHEDIQPTYLEEEHDTPIIEEGTSDPIQGLDKLVEDDDVTPPIEVRTEHGVEREDVEPTFQEVPRSLDLPATHAVETTQADVGREAWQGGEDVAEEEESKIEAPITEPQIPPQIEAQDKESPALEEPYVPSTQEPQHEDIQPTNLEEQQDTPIIEERTKYDEELEVEDVAPVFIEEEEETPIVKEEKNTPIQTIDELPQHGDVEEPFEVPTKKEVEPKEVELGFEEVARSLELPLNRPIEETQEHVGVESPINPPIEETREDVEVEGFQLVEDAFPLENVPSTLIQQATSVEGDNWRTWKRELEANAMDKLFAQENLTPKETKNGDILEGPWPGVGSALEESIVSTKDPCGNDEKEIIGAEEAETMENKVELDMQPPSKPVLEKDIIEDAKAKETMVVDNVEARESTETNATFEEQHHKHTFVPMEIPTSKTKEVFSTLEEPQVHIVEEEKELVVKPNLEKEPQSNALDEALIQGHTNGEVALEWPTHDSLVKKVEAEPTLEEGTSQLIAIDETLISKVDEGIFQESQLVVPSVEEEKDIEGKHSMEKLGFIRLDEVLGEKIPIEESKEVEDIPKLVEPQVHITREEKEVELILEKSKELELEDSQRNTNESPSTSNATSKDQGTNLDESNKVQGEFDTPQVVDQTWEQLKSNWKNFKGRPDIHVTNKVRQAAREAKEKARKVVGLPWPPARLSTSTQNVEDERKVSAPIVETNANPSEVVDEFVGTRRELTCEPNTLESKVNELVDHTNNFPTKIETIPTGELILYV</sequence>
<keyword evidence="3" id="KW-1185">Reference proteome</keyword>
<gene>
    <name evidence="2" type="ORF">CSSPJE1EN2_LOCUS10822</name>
</gene>
<evidence type="ECO:0008006" key="4">
    <source>
        <dbReference type="Google" id="ProtNLM"/>
    </source>
</evidence>
<feature type="compositionally biased region" description="Low complexity" evidence="1">
    <location>
        <begin position="132"/>
        <end position="145"/>
    </location>
</feature>
<feature type="region of interest" description="Disordered" evidence="1">
    <location>
        <begin position="526"/>
        <end position="548"/>
    </location>
</feature>
<evidence type="ECO:0000256" key="1">
    <source>
        <dbReference type="SAM" id="MobiDB-lite"/>
    </source>
</evidence>
<feature type="compositionally biased region" description="Basic and acidic residues" evidence="1">
    <location>
        <begin position="1167"/>
        <end position="1176"/>
    </location>
</feature>
<feature type="region of interest" description="Disordered" evidence="1">
    <location>
        <begin position="255"/>
        <end position="287"/>
    </location>
</feature>
<feature type="region of interest" description="Disordered" evidence="1">
    <location>
        <begin position="1"/>
        <end position="229"/>
    </location>
</feature>
<evidence type="ECO:0000313" key="3">
    <source>
        <dbReference type="Proteomes" id="UP001497522"/>
    </source>
</evidence>
<proteinExistence type="predicted"/>
<feature type="compositionally biased region" description="Basic and acidic residues" evidence="1">
    <location>
        <begin position="346"/>
        <end position="365"/>
    </location>
</feature>
<feature type="region of interest" description="Disordered" evidence="1">
    <location>
        <begin position="393"/>
        <end position="458"/>
    </location>
</feature>
<name>A0ABP1AZI2_9BRYO</name>
<feature type="compositionally biased region" description="Basic and acidic residues" evidence="1">
    <location>
        <begin position="10"/>
        <end position="20"/>
    </location>
</feature>
<organism evidence="2 3">
    <name type="scientific">Sphagnum jensenii</name>
    <dbReference type="NCBI Taxonomy" id="128206"/>
    <lineage>
        <taxon>Eukaryota</taxon>
        <taxon>Viridiplantae</taxon>
        <taxon>Streptophyta</taxon>
        <taxon>Embryophyta</taxon>
        <taxon>Bryophyta</taxon>
        <taxon>Sphagnophytina</taxon>
        <taxon>Sphagnopsida</taxon>
        <taxon>Sphagnales</taxon>
        <taxon>Sphagnaceae</taxon>
        <taxon>Sphagnum</taxon>
    </lineage>
</organism>
<evidence type="ECO:0000313" key="2">
    <source>
        <dbReference type="EMBL" id="CAK9867827.1"/>
    </source>
</evidence>
<protein>
    <recommendedName>
        <fullName evidence="4">Titin-like</fullName>
    </recommendedName>
</protein>
<accession>A0ABP1AZI2</accession>
<dbReference type="EMBL" id="OZ023718">
    <property type="protein sequence ID" value="CAK9867827.1"/>
    <property type="molecule type" value="Genomic_DNA"/>
</dbReference>
<feature type="region of interest" description="Disordered" evidence="1">
    <location>
        <begin position="478"/>
        <end position="503"/>
    </location>
</feature>
<dbReference type="Proteomes" id="UP001497522">
    <property type="component" value="Chromosome 17"/>
</dbReference>
<feature type="compositionally biased region" description="Acidic residues" evidence="1">
    <location>
        <begin position="732"/>
        <end position="750"/>
    </location>
</feature>